<protein>
    <submittedName>
        <fullName evidence="14">Uncharacterized protein</fullName>
    </submittedName>
</protein>
<dbReference type="GO" id="GO:0016787">
    <property type="term" value="F:hydrolase activity"/>
    <property type="evidence" value="ECO:0007669"/>
    <property type="project" value="UniProtKB-KW"/>
</dbReference>
<evidence type="ECO:0000259" key="13">
    <source>
        <dbReference type="PROSITE" id="PS51204"/>
    </source>
</evidence>
<dbReference type="InterPro" id="IPR049730">
    <property type="entry name" value="SNF2/RAD54-like_C"/>
</dbReference>
<accession>A0A1A0HHM9</accession>
<dbReference type="Proteomes" id="UP000092555">
    <property type="component" value="Unassembled WGS sequence"/>
</dbReference>
<sequence length="1279" mass="145769">MNGVAPYPEPAAFGGAAATNGPDNNGSAADTRRSGAAPPPAFPGIPDPSTKRELDELVLRYQHLLRATKDARDSHDAYARLAGSAPAFDAPVAAPADFVDTYLPEKEALEKVLARASAKYEEYIAEEDALYADILGALDASGPGAVDVALFEKHMAGLQLLSRDIDLPESLQVDYGLVYHKAHGTGASAHAAVVEHIIAEYFPEKTPAAFLARAKSVGVGSSKAALATGPLSASLGNYYTEQIIAGKIAARIQELENVPANQGTFDASAAGPQASFASDHKINALIELKSLQVLAFQKHLKNNFIRKVALSAQYELSELSSNALSLQGRRGLYIRDKIDQPNPHLLAQQLEDKFKLEAEARKHRLHVKKIEHILDNSRQILEARLGRFNKRIALSKFVANFHVTTEKDESKKLEKTAKQRLQALKANDEEAYIKLLDQTKDHRITHLLKQTNTYLDSLSKAMRVQQAEHDELPAQEPEDTPEELREKIDYYQVAHRVKEEITEQPSILVGGKLKEYQIKGLQWMVSLYNNKLNGILADEMGLGKTIQSISLVTHLIEKKGEDKFLVIVPLSTITNWTIEFEKWAPSVRIIVYKGSPQQRKDLQYEVRTGNFQVLLTTYEYVIRERPLLARFNWSHMIIDEGHRMKNANSKLSITLKQYYRTKNRLILTGTPLQNNLPELWALLNFVLPKIFNSVKSFDEWFNTPFANTGSQEKIELTEEESLLVIRRLHKVLRPFLLRRLKKDVEKDLPDKVEKVLKCNLSGLQHVMYQQMIKHNALFLGSQTTGTNQKSGIRGLNNKIMQLRKICNHPFVFDEVEDVMNESRMSNEFLWRTSGKFELLDRILPKFKATGHRVLIFFQMTSVMNIFEDFLRLRDMKYMRLDGLTKAEDRQDMLKSFNHPESEFFCFLLSTRAGGLGLNLQSADTVIIFDTDWNPHQDLQAQDRAHRIGQKNEVRILRLITNDSVEEVILERAHQKLDIDGKVIQAGKFDNKSTAEEQEEFLKRLLDAEQGDRENEENQALDDDELNDILARSEEEKIFFTEMDTKRIIEEKVQARQGGYVNRLITKDELPAVFTEDISHHFIKDTKELARMRDKKSVKYDDGLTEEQWLMAMDDDNDTVEDAIRRKEEKRARRKRAGEPDSESEDEQPKKRGRPPKKREEDDDGDLNGDSVPSDPMIEKGMEVLDGILELRAESDGHNISDIFLKLPSKKLYPDYFHVIKTPVSLNQIRKQLKQEKFETFDDFLNQIRLMCLNAKTYNEEGSWVYEDATTIENFVDAYT</sequence>
<keyword evidence="4" id="KW-0347">Helicase</keyword>
<proteinExistence type="predicted"/>
<dbReference type="GO" id="GO:0140008">
    <property type="term" value="F:histone H4 reader activity"/>
    <property type="evidence" value="ECO:0007669"/>
    <property type="project" value="EnsemblFungi"/>
</dbReference>
<reference evidence="14 15" key="1">
    <citation type="submission" date="2016-05" db="EMBL/GenBank/DDBJ databases">
        <title>Comparative genomics of biotechnologically important yeasts.</title>
        <authorList>
            <consortium name="DOE Joint Genome Institute"/>
            <person name="Riley R."/>
            <person name="Haridas S."/>
            <person name="Wolfe K.H."/>
            <person name="Lopes M.R."/>
            <person name="Hittinger C.T."/>
            <person name="Goker M."/>
            <person name="Salamov A."/>
            <person name="Wisecaver J."/>
            <person name="Long T.M."/>
            <person name="Aerts A.L."/>
            <person name="Barry K."/>
            <person name="Choi C."/>
            <person name="Clum A."/>
            <person name="Coughlan A.Y."/>
            <person name="Deshpande S."/>
            <person name="Douglass A.P."/>
            <person name="Hanson S.J."/>
            <person name="Klenk H.-P."/>
            <person name="LaButti K."/>
            <person name="Lapidus A."/>
            <person name="Lindquist E."/>
            <person name="Lipzen A."/>
            <person name="Meier-kolthoff J.P."/>
            <person name="Ohm R.A."/>
            <person name="Otillar R.P."/>
            <person name="Pangilinan J."/>
            <person name="Peng Y."/>
            <person name="Rokas A."/>
            <person name="Rosa C.A."/>
            <person name="Scheuner C."/>
            <person name="Sibirny A.A."/>
            <person name="Slot J.C."/>
            <person name="Stielow J.B."/>
            <person name="Sun H."/>
            <person name="Kurtzman C.P."/>
            <person name="Blackwell M."/>
            <person name="Grigoriev I.V."/>
            <person name="Jeffries T.W."/>
        </authorList>
    </citation>
    <scope>NUCLEOTIDE SEQUENCE [LARGE SCALE GENOMIC DNA]</scope>
    <source>
        <strain evidence="14 15">NRRL YB-4993</strain>
    </source>
</reference>
<dbReference type="GO" id="GO:0051321">
    <property type="term" value="P:meiotic cell cycle"/>
    <property type="evidence" value="ECO:0007669"/>
    <property type="project" value="EnsemblFungi"/>
</dbReference>
<evidence type="ECO:0000256" key="2">
    <source>
        <dbReference type="ARBA" id="ARBA00022741"/>
    </source>
</evidence>
<dbReference type="SUPFAM" id="SSF52540">
    <property type="entry name" value="P-loop containing nucleoside triphosphate hydrolases"/>
    <property type="match status" value="2"/>
</dbReference>
<dbReference type="Gene3D" id="1.20.5.170">
    <property type="match status" value="1"/>
</dbReference>
<evidence type="ECO:0000256" key="6">
    <source>
        <dbReference type="ARBA" id="ARBA00023117"/>
    </source>
</evidence>
<dbReference type="OrthoDB" id="5857104at2759"/>
<dbReference type="GO" id="GO:0006337">
    <property type="term" value="P:nucleosome disassembly"/>
    <property type="evidence" value="ECO:0007669"/>
    <property type="project" value="EnsemblFungi"/>
</dbReference>
<evidence type="ECO:0000256" key="3">
    <source>
        <dbReference type="ARBA" id="ARBA00022801"/>
    </source>
</evidence>
<dbReference type="STRING" id="869754.A0A1A0HHM9"/>
<dbReference type="GO" id="GO:0006368">
    <property type="term" value="P:transcription elongation by RNA polymerase II"/>
    <property type="evidence" value="ECO:0007669"/>
    <property type="project" value="EnsemblFungi"/>
</dbReference>
<dbReference type="GO" id="GO:0140658">
    <property type="term" value="F:ATP-dependent chromatin remodeler activity"/>
    <property type="evidence" value="ECO:0007669"/>
    <property type="project" value="EnsemblFungi"/>
</dbReference>
<dbReference type="InterPro" id="IPR000330">
    <property type="entry name" value="SNF2_N"/>
</dbReference>
<dbReference type="SUPFAM" id="SSF47370">
    <property type="entry name" value="Bromodomain"/>
    <property type="match status" value="1"/>
</dbReference>
<dbReference type="FunFam" id="3.40.50.10810:FF:000008">
    <property type="entry name" value="Chromatin structure-remodeling complex subunit snf21"/>
    <property type="match status" value="1"/>
</dbReference>
<dbReference type="InterPro" id="IPR001650">
    <property type="entry name" value="Helicase_C-like"/>
</dbReference>
<dbReference type="InterPro" id="IPR036427">
    <property type="entry name" value="Bromodomain-like_sf"/>
</dbReference>
<evidence type="ECO:0000256" key="1">
    <source>
        <dbReference type="ARBA" id="ARBA00004123"/>
    </source>
</evidence>
<dbReference type="SMART" id="SM00490">
    <property type="entry name" value="HELICc"/>
    <property type="match status" value="1"/>
</dbReference>
<dbReference type="SMART" id="SM00487">
    <property type="entry name" value="DEXDc"/>
    <property type="match status" value="1"/>
</dbReference>
<dbReference type="GO" id="GO:0000775">
    <property type="term" value="C:chromosome, centromeric region"/>
    <property type="evidence" value="ECO:0007669"/>
    <property type="project" value="EnsemblFungi"/>
</dbReference>
<dbReference type="PRINTS" id="PR00503">
    <property type="entry name" value="BROMODOMAIN"/>
</dbReference>
<dbReference type="Gene3D" id="1.20.920.10">
    <property type="entry name" value="Bromodomain-like"/>
    <property type="match status" value="1"/>
</dbReference>
<dbReference type="GO" id="GO:0140054">
    <property type="term" value="F:histone H2A reader activity"/>
    <property type="evidence" value="ECO:0007669"/>
    <property type="project" value="EnsemblFungi"/>
</dbReference>
<comment type="caution">
    <text evidence="14">The sequence shown here is derived from an EMBL/GenBank/DDBJ whole genome shotgun (WGS) entry which is preliminary data.</text>
</comment>
<feature type="domain" description="Helicase C-terminal" evidence="12">
    <location>
        <begin position="838"/>
        <end position="999"/>
    </location>
</feature>
<comment type="subcellular location">
    <subcellularLocation>
        <location evidence="1">Nucleus</location>
    </subcellularLocation>
</comment>
<dbReference type="GO" id="GO:0006302">
    <property type="term" value="P:double-strand break repair"/>
    <property type="evidence" value="ECO:0007669"/>
    <property type="project" value="EnsemblFungi"/>
</dbReference>
<dbReference type="Gene3D" id="3.40.50.10810">
    <property type="entry name" value="Tandem AAA-ATPase domain"/>
    <property type="match status" value="1"/>
</dbReference>
<keyword evidence="15" id="KW-1185">Reference proteome</keyword>
<dbReference type="GeneID" id="30028499"/>
<dbReference type="InterPro" id="IPR014012">
    <property type="entry name" value="HSA_dom"/>
</dbReference>
<dbReference type="Gene3D" id="3.40.50.300">
    <property type="entry name" value="P-loop containing nucleotide triphosphate hydrolases"/>
    <property type="match status" value="1"/>
</dbReference>
<dbReference type="SMART" id="SM00297">
    <property type="entry name" value="BROMO"/>
    <property type="match status" value="1"/>
</dbReference>
<dbReference type="CDD" id="cd18793">
    <property type="entry name" value="SF2_C_SNF"/>
    <property type="match status" value="1"/>
</dbReference>
<dbReference type="RefSeq" id="XP_018713992.1">
    <property type="nucleotide sequence ID" value="XM_018855523.1"/>
</dbReference>
<dbReference type="GO" id="GO:0004386">
    <property type="term" value="F:helicase activity"/>
    <property type="evidence" value="ECO:0007669"/>
    <property type="project" value="UniProtKB-KW"/>
</dbReference>
<dbReference type="GO" id="GO:0007059">
    <property type="term" value="P:chromosome segregation"/>
    <property type="evidence" value="ECO:0007669"/>
    <property type="project" value="EnsemblFungi"/>
</dbReference>
<dbReference type="PROSITE" id="PS51192">
    <property type="entry name" value="HELICASE_ATP_BIND_1"/>
    <property type="match status" value="1"/>
</dbReference>
<dbReference type="GO" id="GO:0034080">
    <property type="term" value="P:CENP-A containing chromatin assembly"/>
    <property type="evidence" value="ECO:0007669"/>
    <property type="project" value="EnsemblFungi"/>
</dbReference>
<dbReference type="EMBL" id="LXTC01000001">
    <property type="protein sequence ID" value="OBA23511.1"/>
    <property type="molecule type" value="Genomic_DNA"/>
</dbReference>
<evidence type="ECO:0000256" key="7">
    <source>
        <dbReference type="ARBA" id="ARBA00023242"/>
    </source>
</evidence>
<dbReference type="SMART" id="SM01314">
    <property type="entry name" value="SnAC"/>
    <property type="match status" value="1"/>
</dbReference>
<dbReference type="GO" id="GO:0006355">
    <property type="term" value="P:regulation of DNA-templated transcription"/>
    <property type="evidence" value="ECO:0007669"/>
    <property type="project" value="EnsemblFungi"/>
</dbReference>
<keyword evidence="7" id="KW-0539">Nucleus</keyword>
<dbReference type="InterPro" id="IPR038718">
    <property type="entry name" value="SNF2-like_sf"/>
</dbReference>
<dbReference type="InterPro" id="IPR014001">
    <property type="entry name" value="Helicase_ATP-bd"/>
</dbReference>
<dbReference type="Pfam" id="PF07529">
    <property type="entry name" value="HSA"/>
    <property type="match status" value="1"/>
</dbReference>
<feature type="region of interest" description="Disordered" evidence="9">
    <location>
        <begin position="1"/>
        <end position="49"/>
    </location>
</feature>
<dbReference type="GO" id="GO:0006284">
    <property type="term" value="P:base-excision repair"/>
    <property type="evidence" value="ECO:0007669"/>
    <property type="project" value="EnsemblFungi"/>
</dbReference>
<dbReference type="CDD" id="cd17996">
    <property type="entry name" value="DEXHc_SMARCA2_SMARCA4"/>
    <property type="match status" value="1"/>
</dbReference>
<dbReference type="GO" id="GO:0005524">
    <property type="term" value="F:ATP binding"/>
    <property type="evidence" value="ECO:0007669"/>
    <property type="project" value="UniProtKB-KW"/>
</dbReference>
<evidence type="ECO:0000256" key="5">
    <source>
        <dbReference type="ARBA" id="ARBA00022840"/>
    </source>
</evidence>
<dbReference type="PROSITE" id="PS51194">
    <property type="entry name" value="HELICASE_CTER"/>
    <property type="match status" value="1"/>
</dbReference>
<dbReference type="InterPro" id="IPR029295">
    <property type="entry name" value="SnAC"/>
</dbReference>
<dbReference type="InterPro" id="IPR001487">
    <property type="entry name" value="Bromodomain"/>
</dbReference>
<dbReference type="GO" id="GO:0140015">
    <property type="term" value="F:histone H3K14ac reader activity"/>
    <property type="evidence" value="ECO:0007669"/>
    <property type="project" value="EnsemblFungi"/>
</dbReference>
<dbReference type="PROSITE" id="PS50014">
    <property type="entry name" value="BROMODOMAIN_2"/>
    <property type="match status" value="1"/>
</dbReference>
<evidence type="ECO:0000256" key="9">
    <source>
        <dbReference type="SAM" id="MobiDB-lite"/>
    </source>
</evidence>
<feature type="compositionally biased region" description="Pro residues" evidence="9">
    <location>
        <begin position="37"/>
        <end position="46"/>
    </location>
</feature>
<dbReference type="Pfam" id="PF00271">
    <property type="entry name" value="Helicase_C"/>
    <property type="match status" value="1"/>
</dbReference>
<dbReference type="GO" id="GO:0007010">
    <property type="term" value="P:cytoskeleton organization"/>
    <property type="evidence" value="ECO:0007669"/>
    <property type="project" value="EnsemblFungi"/>
</dbReference>
<evidence type="ECO:0000313" key="15">
    <source>
        <dbReference type="Proteomes" id="UP000092555"/>
    </source>
</evidence>
<dbReference type="GO" id="GO:0015616">
    <property type="term" value="F:DNA translocase activity"/>
    <property type="evidence" value="ECO:0007669"/>
    <property type="project" value="EnsemblFungi"/>
</dbReference>
<dbReference type="GO" id="GO:0016586">
    <property type="term" value="C:RSC-type complex"/>
    <property type="evidence" value="ECO:0007669"/>
    <property type="project" value="EnsemblFungi"/>
</dbReference>
<feature type="domain" description="HSA" evidence="13">
    <location>
        <begin position="353"/>
        <end position="426"/>
    </location>
</feature>
<dbReference type="Pfam" id="PF00176">
    <property type="entry name" value="SNF2-rel_dom"/>
    <property type="match status" value="1"/>
</dbReference>
<dbReference type="FunFam" id="3.40.50.300:FF:000843">
    <property type="entry name" value="Chromatin structure-remodeling complex subunit snf21"/>
    <property type="match status" value="1"/>
</dbReference>
<keyword evidence="3" id="KW-0378">Hydrolase</keyword>
<dbReference type="PROSITE" id="PS51204">
    <property type="entry name" value="HSA"/>
    <property type="match status" value="1"/>
</dbReference>
<dbReference type="GO" id="GO:0042393">
    <property type="term" value="F:histone binding"/>
    <property type="evidence" value="ECO:0007669"/>
    <property type="project" value="InterPro"/>
</dbReference>
<keyword evidence="6 8" id="KW-0103">Bromodomain</keyword>
<dbReference type="AlphaFoldDB" id="A0A1A0HHM9"/>
<evidence type="ECO:0000256" key="4">
    <source>
        <dbReference type="ARBA" id="ARBA00022806"/>
    </source>
</evidence>
<keyword evidence="5" id="KW-0067">ATP-binding</keyword>
<feature type="domain" description="Helicase ATP-binding" evidence="11">
    <location>
        <begin position="525"/>
        <end position="689"/>
    </location>
</feature>
<dbReference type="Pfam" id="PF00439">
    <property type="entry name" value="Bromodomain"/>
    <property type="match status" value="1"/>
</dbReference>
<evidence type="ECO:0000256" key="8">
    <source>
        <dbReference type="PROSITE-ProRule" id="PRU00035"/>
    </source>
</evidence>
<evidence type="ECO:0000259" key="12">
    <source>
        <dbReference type="PROSITE" id="PS51194"/>
    </source>
</evidence>
<feature type="region of interest" description="Disordered" evidence="9">
    <location>
        <begin position="1127"/>
        <end position="1177"/>
    </location>
</feature>
<dbReference type="PANTHER" id="PTHR10799">
    <property type="entry name" value="SNF2/RAD54 HELICASE FAMILY"/>
    <property type="match status" value="1"/>
</dbReference>
<evidence type="ECO:0000313" key="14">
    <source>
        <dbReference type="EMBL" id="OBA23511.1"/>
    </source>
</evidence>
<gene>
    <name evidence="14" type="ORF">METBIDRAFT_29959</name>
</gene>
<name>A0A1A0HHM9_9ASCO</name>
<dbReference type="Pfam" id="PF14619">
    <property type="entry name" value="SnAC"/>
    <property type="match status" value="1"/>
</dbReference>
<keyword evidence="2" id="KW-0547">Nucleotide-binding</keyword>
<organism evidence="14 15">
    <name type="scientific">Metschnikowia bicuspidata var. bicuspidata NRRL YB-4993</name>
    <dbReference type="NCBI Taxonomy" id="869754"/>
    <lineage>
        <taxon>Eukaryota</taxon>
        <taxon>Fungi</taxon>
        <taxon>Dikarya</taxon>
        <taxon>Ascomycota</taxon>
        <taxon>Saccharomycotina</taxon>
        <taxon>Pichiomycetes</taxon>
        <taxon>Metschnikowiaceae</taxon>
        <taxon>Metschnikowia</taxon>
    </lineage>
</organism>
<feature type="domain" description="Bromo" evidence="10">
    <location>
        <begin position="1195"/>
        <end position="1265"/>
    </location>
</feature>
<evidence type="ECO:0000259" key="11">
    <source>
        <dbReference type="PROSITE" id="PS51192"/>
    </source>
</evidence>
<evidence type="ECO:0000259" key="10">
    <source>
        <dbReference type="PROSITE" id="PS50014"/>
    </source>
</evidence>
<dbReference type="InterPro" id="IPR027417">
    <property type="entry name" value="P-loop_NTPase"/>
</dbReference>